<evidence type="ECO:0000256" key="1">
    <source>
        <dbReference type="SAM" id="Phobius"/>
    </source>
</evidence>
<keyword evidence="1" id="KW-0812">Transmembrane</keyword>
<dbReference type="Proteomes" id="UP001500782">
    <property type="component" value="Unassembled WGS sequence"/>
</dbReference>
<evidence type="ECO:0000313" key="3">
    <source>
        <dbReference type="EMBL" id="GAA0320944.1"/>
    </source>
</evidence>
<organism evidence="3 4">
    <name type="scientific">Bacillus carboniphilus</name>
    <dbReference type="NCBI Taxonomy" id="86663"/>
    <lineage>
        <taxon>Bacteria</taxon>
        <taxon>Bacillati</taxon>
        <taxon>Bacillota</taxon>
        <taxon>Bacilli</taxon>
        <taxon>Bacillales</taxon>
        <taxon>Bacillaceae</taxon>
        <taxon>Bacillus</taxon>
    </lineage>
</organism>
<gene>
    <name evidence="3" type="ORF">GCM10008967_09360</name>
</gene>
<dbReference type="InterPro" id="IPR007848">
    <property type="entry name" value="Small_mtfrase_dom"/>
</dbReference>
<dbReference type="Gene3D" id="3.40.50.150">
    <property type="entry name" value="Vaccinia Virus protein VP39"/>
    <property type="match status" value="1"/>
</dbReference>
<keyword evidence="4" id="KW-1185">Reference proteome</keyword>
<comment type="caution">
    <text evidence="3">The sequence shown here is derived from an EMBL/GenBank/DDBJ whole genome shotgun (WGS) entry which is preliminary data.</text>
</comment>
<proteinExistence type="predicted"/>
<dbReference type="CDD" id="cd02440">
    <property type="entry name" value="AdoMet_MTases"/>
    <property type="match status" value="1"/>
</dbReference>
<evidence type="ECO:0000259" key="2">
    <source>
        <dbReference type="Pfam" id="PF05175"/>
    </source>
</evidence>
<keyword evidence="1" id="KW-0472">Membrane</keyword>
<sequence length="255" mass="28383">MDWLTGDERLDFLYAEGLRIIQSSSVFSFSIDAVLLANFAYVPIRKGKILDLCSGNGVIPLLLSGRTKAPIIGVELQGKLHNMAVRSVAYNHLENQIEMIHGDLKEMPKHLGQGQFDAITCNPPYFQTPSKEIQNRNEHYALARHEIACTLEDVIAACSKLAKSGAKVSIVHRPGRLMDLFTLMREYRLEPKRLQFVYPKPGKEANIILIEGVKDGNPDLKVLPPLFIYKDDNQYSEQVGELLYGKNGGGGNDGS</sequence>
<dbReference type="Pfam" id="PF05175">
    <property type="entry name" value="MTS"/>
    <property type="match status" value="1"/>
</dbReference>
<dbReference type="SUPFAM" id="SSF53335">
    <property type="entry name" value="S-adenosyl-L-methionine-dependent methyltransferases"/>
    <property type="match status" value="1"/>
</dbReference>
<name>A0ABN0VZ82_9BACI</name>
<dbReference type="PANTHER" id="PTHR47739">
    <property type="entry name" value="TRNA1(VAL) (ADENINE(37)-N6)-METHYLTRANSFERASE"/>
    <property type="match status" value="1"/>
</dbReference>
<protein>
    <submittedName>
        <fullName evidence="3">tRNA1(Val) (Adenine(37)-N6)-methyltransferase</fullName>
    </submittedName>
</protein>
<reference evidence="3 4" key="1">
    <citation type="journal article" date="2019" name="Int. J. Syst. Evol. Microbiol.">
        <title>The Global Catalogue of Microorganisms (GCM) 10K type strain sequencing project: providing services to taxonomists for standard genome sequencing and annotation.</title>
        <authorList>
            <consortium name="The Broad Institute Genomics Platform"/>
            <consortium name="The Broad Institute Genome Sequencing Center for Infectious Disease"/>
            <person name="Wu L."/>
            <person name="Ma J."/>
        </authorList>
    </citation>
    <scope>NUCLEOTIDE SEQUENCE [LARGE SCALE GENOMIC DNA]</scope>
    <source>
        <strain evidence="3 4">JCM 9731</strain>
    </source>
</reference>
<dbReference type="InterPro" id="IPR029063">
    <property type="entry name" value="SAM-dependent_MTases_sf"/>
</dbReference>
<accession>A0ABN0VZ82</accession>
<evidence type="ECO:0000313" key="4">
    <source>
        <dbReference type="Proteomes" id="UP001500782"/>
    </source>
</evidence>
<dbReference type="RefSeq" id="WP_343796805.1">
    <property type="nucleotide sequence ID" value="NZ_BAAADJ010000008.1"/>
</dbReference>
<feature type="transmembrane region" description="Helical" evidence="1">
    <location>
        <begin position="20"/>
        <end position="42"/>
    </location>
</feature>
<dbReference type="InterPro" id="IPR050210">
    <property type="entry name" value="tRNA_Adenine-N(6)_MTase"/>
</dbReference>
<dbReference type="EMBL" id="BAAADJ010000008">
    <property type="protein sequence ID" value="GAA0320944.1"/>
    <property type="molecule type" value="Genomic_DNA"/>
</dbReference>
<dbReference type="PANTHER" id="PTHR47739:SF1">
    <property type="entry name" value="TRNA1(VAL) (ADENINE(37)-N6)-METHYLTRANSFERASE"/>
    <property type="match status" value="1"/>
</dbReference>
<keyword evidence="1" id="KW-1133">Transmembrane helix</keyword>
<feature type="domain" description="Methyltransferase small" evidence="2">
    <location>
        <begin position="20"/>
        <end position="129"/>
    </location>
</feature>